<protein>
    <submittedName>
        <fullName evidence="2">CAP domain-containing protein</fullName>
    </submittedName>
</protein>
<organism evidence="2 3">
    <name type="scientific">Georgenia alba</name>
    <dbReference type="NCBI Taxonomy" id="2233858"/>
    <lineage>
        <taxon>Bacteria</taxon>
        <taxon>Bacillati</taxon>
        <taxon>Actinomycetota</taxon>
        <taxon>Actinomycetes</taxon>
        <taxon>Micrococcales</taxon>
        <taxon>Bogoriellaceae</taxon>
        <taxon>Georgenia</taxon>
    </lineage>
</organism>
<dbReference type="Gene3D" id="3.40.33.10">
    <property type="entry name" value="CAP"/>
    <property type="match status" value="1"/>
</dbReference>
<sequence>MTTVDLDAYADELFAETNAFRETEDRPPLERSDCAIRHARDRAEALTGGDALEHAPMNDVLDACDASWSGENLVRSAAEPAEVVTAWSNSSGHRMNLLTTEAESLGVACVRDGEELLCSQVYLGPGGG</sequence>
<dbReference type="SUPFAM" id="SSF55797">
    <property type="entry name" value="PR-1-like"/>
    <property type="match status" value="1"/>
</dbReference>
<name>A0ABW2QAL9_9MICO</name>
<proteinExistence type="predicted"/>
<dbReference type="InterPro" id="IPR014044">
    <property type="entry name" value="CAP_dom"/>
</dbReference>
<reference evidence="3" key="1">
    <citation type="journal article" date="2019" name="Int. J. Syst. Evol. Microbiol.">
        <title>The Global Catalogue of Microorganisms (GCM) 10K type strain sequencing project: providing services to taxonomists for standard genome sequencing and annotation.</title>
        <authorList>
            <consortium name="The Broad Institute Genomics Platform"/>
            <consortium name="The Broad Institute Genome Sequencing Center for Infectious Disease"/>
            <person name="Wu L."/>
            <person name="Ma J."/>
        </authorList>
    </citation>
    <scope>NUCLEOTIDE SEQUENCE [LARGE SCALE GENOMIC DNA]</scope>
    <source>
        <strain evidence="3">JCM 1490</strain>
    </source>
</reference>
<dbReference type="Pfam" id="PF00188">
    <property type="entry name" value="CAP"/>
    <property type="match status" value="1"/>
</dbReference>
<dbReference type="RefSeq" id="WP_382392199.1">
    <property type="nucleotide sequence ID" value="NZ_JBHTCQ010000001.1"/>
</dbReference>
<comment type="caution">
    <text evidence="2">The sequence shown here is derived from an EMBL/GenBank/DDBJ whole genome shotgun (WGS) entry which is preliminary data.</text>
</comment>
<evidence type="ECO:0000259" key="1">
    <source>
        <dbReference type="Pfam" id="PF00188"/>
    </source>
</evidence>
<dbReference type="CDD" id="cd05379">
    <property type="entry name" value="CAP_bacterial"/>
    <property type="match status" value="1"/>
</dbReference>
<accession>A0ABW2QAL9</accession>
<dbReference type="EMBL" id="JBHTCQ010000001">
    <property type="protein sequence ID" value="MFC7404625.1"/>
    <property type="molecule type" value="Genomic_DNA"/>
</dbReference>
<keyword evidence="3" id="KW-1185">Reference proteome</keyword>
<dbReference type="Proteomes" id="UP001596455">
    <property type="component" value="Unassembled WGS sequence"/>
</dbReference>
<gene>
    <name evidence="2" type="ORF">ACFQQL_05850</name>
</gene>
<evidence type="ECO:0000313" key="2">
    <source>
        <dbReference type="EMBL" id="MFC7404625.1"/>
    </source>
</evidence>
<feature type="domain" description="SCP" evidence="1">
    <location>
        <begin position="15"/>
        <end position="120"/>
    </location>
</feature>
<evidence type="ECO:0000313" key="3">
    <source>
        <dbReference type="Proteomes" id="UP001596455"/>
    </source>
</evidence>
<dbReference type="InterPro" id="IPR035940">
    <property type="entry name" value="CAP_sf"/>
</dbReference>